<dbReference type="PANTHER" id="PTHR33562">
    <property type="entry name" value="ATILLA, ISOFORM B-RELATED-RELATED"/>
    <property type="match status" value="1"/>
</dbReference>
<reference evidence="4" key="1">
    <citation type="submission" date="2020-06" db="EMBL/GenBank/DDBJ databases">
        <title>Draft genome of Bugula neritina, a colonial animal packing powerful symbionts and potential medicines.</title>
        <authorList>
            <person name="Rayko M."/>
        </authorList>
    </citation>
    <scope>NUCLEOTIDE SEQUENCE [LARGE SCALE GENOMIC DNA]</scope>
    <source>
        <strain evidence="4">Kwan_BN1</strain>
    </source>
</reference>
<protein>
    <recommendedName>
        <fullName evidence="6">Protein quiver</fullName>
    </recommendedName>
</protein>
<dbReference type="PANTHER" id="PTHR33562:SF29">
    <property type="entry name" value="PROTEIN SLEEPLESS"/>
    <property type="match status" value="1"/>
</dbReference>
<proteinExistence type="predicted"/>
<dbReference type="InterPro" id="IPR050975">
    <property type="entry name" value="Sleep_regulator"/>
</dbReference>
<evidence type="ECO:0000313" key="5">
    <source>
        <dbReference type="Proteomes" id="UP000593567"/>
    </source>
</evidence>
<organism evidence="4 5">
    <name type="scientific">Bugula neritina</name>
    <name type="common">Brown bryozoan</name>
    <name type="synonym">Sertularia neritina</name>
    <dbReference type="NCBI Taxonomy" id="10212"/>
    <lineage>
        <taxon>Eukaryota</taxon>
        <taxon>Metazoa</taxon>
        <taxon>Spiralia</taxon>
        <taxon>Lophotrochozoa</taxon>
        <taxon>Bryozoa</taxon>
        <taxon>Gymnolaemata</taxon>
        <taxon>Cheilostomatida</taxon>
        <taxon>Flustrina</taxon>
        <taxon>Buguloidea</taxon>
        <taxon>Bugulidae</taxon>
        <taxon>Bugula</taxon>
    </lineage>
</organism>
<dbReference type="InterPro" id="IPR031424">
    <property type="entry name" value="QVR-like"/>
</dbReference>
<gene>
    <name evidence="4" type="ORF">EB796_017353</name>
</gene>
<name>A0A7J7JDI5_BUGNE</name>
<keyword evidence="1 3" id="KW-0732">Signal</keyword>
<evidence type="ECO:0000256" key="3">
    <source>
        <dbReference type="SAM" id="SignalP"/>
    </source>
</evidence>
<comment type="caution">
    <text evidence="4">The sequence shown here is derived from an EMBL/GenBank/DDBJ whole genome shotgun (WGS) entry which is preliminary data.</text>
</comment>
<dbReference type="EMBL" id="VXIV02002587">
    <property type="protein sequence ID" value="KAF6024352.1"/>
    <property type="molecule type" value="Genomic_DNA"/>
</dbReference>
<dbReference type="GO" id="GO:0030431">
    <property type="term" value="P:sleep"/>
    <property type="evidence" value="ECO:0007669"/>
    <property type="project" value="InterPro"/>
</dbReference>
<keyword evidence="5" id="KW-1185">Reference proteome</keyword>
<evidence type="ECO:0000313" key="4">
    <source>
        <dbReference type="EMBL" id="KAF6024352.1"/>
    </source>
</evidence>
<dbReference type="OrthoDB" id="6083863at2759"/>
<keyword evidence="2" id="KW-0325">Glycoprotein</keyword>
<dbReference type="Proteomes" id="UP000593567">
    <property type="component" value="Unassembled WGS sequence"/>
</dbReference>
<feature type="signal peptide" evidence="3">
    <location>
        <begin position="1"/>
        <end position="19"/>
    </location>
</feature>
<accession>A0A7J7JDI5</accession>
<feature type="chain" id="PRO_5029641336" description="Protein quiver" evidence="3">
    <location>
        <begin position="20"/>
        <end position="138"/>
    </location>
</feature>
<evidence type="ECO:0000256" key="1">
    <source>
        <dbReference type="ARBA" id="ARBA00022729"/>
    </source>
</evidence>
<dbReference type="Pfam" id="PF17064">
    <property type="entry name" value="QVR"/>
    <property type="match status" value="1"/>
</dbReference>
<evidence type="ECO:0000256" key="2">
    <source>
        <dbReference type="ARBA" id="ARBA00023180"/>
    </source>
</evidence>
<dbReference type="GO" id="GO:0032222">
    <property type="term" value="P:regulation of synaptic transmission, cholinergic"/>
    <property type="evidence" value="ECO:0007669"/>
    <property type="project" value="InterPro"/>
</dbReference>
<sequence>MRVLIVAAVLCGMLGVSYAAGTKCYVCASVDGDCADEYSGDSSHEQDCSELGYTDDGSCSKLKASARTGGAWVSTVTRSCAKLYDNSNCEQKDRVKATLLGIKSETWSCSCEGDLCNGGSQLTYSAALVCAIIMKFLF</sequence>
<dbReference type="AlphaFoldDB" id="A0A7J7JDI5"/>
<evidence type="ECO:0008006" key="6">
    <source>
        <dbReference type="Google" id="ProtNLM"/>
    </source>
</evidence>